<gene>
    <name evidence="1" type="ORF">SOW75_21710</name>
</gene>
<name>A0ABU5L3S7_9PSED</name>
<evidence type="ECO:0000313" key="2">
    <source>
        <dbReference type="Proteomes" id="UP001292116"/>
    </source>
</evidence>
<reference evidence="1 2" key="1">
    <citation type="submission" date="2023-11" db="EMBL/GenBank/DDBJ databases">
        <title>Draft genomes analysis of Pseudomonas asiatica isolated from milk, feces and farm soil of cows suffering from clinical mastitis.</title>
        <authorList>
            <person name="Rahman T."/>
            <person name="Das Z.C."/>
            <person name="Hoque M.N."/>
        </authorList>
    </citation>
    <scope>NUCLEOTIDE SEQUENCE [LARGE SCALE GENOMIC DNA]</scope>
    <source>
        <strain evidence="1 2">2F2</strain>
    </source>
</reference>
<dbReference type="Proteomes" id="UP001292116">
    <property type="component" value="Unassembled WGS sequence"/>
</dbReference>
<proteinExistence type="predicted"/>
<keyword evidence="2" id="KW-1185">Reference proteome</keyword>
<comment type="caution">
    <text evidence="1">The sequence shown here is derived from an EMBL/GenBank/DDBJ whole genome shotgun (WGS) entry which is preliminary data.</text>
</comment>
<dbReference type="RefSeq" id="WP_322491887.1">
    <property type="nucleotide sequence ID" value="NZ_JAXUBM010000030.1"/>
</dbReference>
<protein>
    <submittedName>
        <fullName evidence="1">Uncharacterized protein</fullName>
    </submittedName>
</protein>
<feature type="non-terminal residue" evidence="1">
    <location>
        <position position="1"/>
    </location>
</feature>
<accession>A0ABU5L3S7</accession>
<organism evidence="1 2">
    <name type="scientific">Pseudomonas asiatica</name>
    <dbReference type="NCBI Taxonomy" id="2219225"/>
    <lineage>
        <taxon>Bacteria</taxon>
        <taxon>Pseudomonadati</taxon>
        <taxon>Pseudomonadota</taxon>
        <taxon>Gammaproteobacteria</taxon>
        <taxon>Pseudomonadales</taxon>
        <taxon>Pseudomonadaceae</taxon>
        <taxon>Pseudomonas</taxon>
    </lineage>
</organism>
<evidence type="ECO:0000313" key="1">
    <source>
        <dbReference type="EMBL" id="MDZ5740801.1"/>
    </source>
</evidence>
<dbReference type="EMBL" id="JAXUBM010000030">
    <property type="protein sequence ID" value="MDZ5740801.1"/>
    <property type="molecule type" value="Genomic_DNA"/>
</dbReference>
<sequence>GRIIRGFERASTFNFIYLKCSRRRPHQGYQVLATTPSALTRSSAARAALRSTRLLLHLFRASYSCAIGARTLGAWLEIDEEQQAQPSILNGTDKAVARARHRRDWPETDVGAA</sequence>